<keyword evidence="3 6" id="KW-1133">Transmembrane helix</keyword>
<dbReference type="EMBL" id="CACRUX010000098">
    <property type="protein sequence ID" value="VYU49577.1"/>
    <property type="molecule type" value="Genomic_DNA"/>
</dbReference>
<evidence type="ECO:0000313" key="8">
    <source>
        <dbReference type="EMBL" id="VYU49577.1"/>
    </source>
</evidence>
<dbReference type="Gene3D" id="3.30.1150.10">
    <property type="match status" value="1"/>
</dbReference>
<dbReference type="InterPro" id="IPR006260">
    <property type="entry name" value="TonB/TolA_C"/>
</dbReference>
<comment type="subcellular location">
    <subcellularLocation>
        <location evidence="1">Membrane</location>
        <topology evidence="1">Single-pass membrane protein</topology>
    </subcellularLocation>
</comment>
<evidence type="ECO:0000256" key="6">
    <source>
        <dbReference type="SAM" id="Phobius"/>
    </source>
</evidence>
<dbReference type="PROSITE" id="PS52015">
    <property type="entry name" value="TONB_CTD"/>
    <property type="match status" value="1"/>
</dbReference>
<feature type="compositionally biased region" description="Gly residues" evidence="5">
    <location>
        <begin position="125"/>
        <end position="140"/>
    </location>
</feature>
<dbReference type="SUPFAM" id="SSF74653">
    <property type="entry name" value="TolA/TonB C-terminal domain"/>
    <property type="match status" value="1"/>
</dbReference>
<feature type="domain" description="TonB C-terminal" evidence="7">
    <location>
        <begin position="159"/>
        <end position="246"/>
    </location>
</feature>
<sequence>MIGQNYRTPLLLSIAINAVFITSVAIALQTMSNYETKYNDLVVNIDMSKYEVSTEQPKANQPNKPVEDMLNGGKAGTILPDLSGKPTEGLKDLNPYLGGHEDAGVNVRGDVGSQVGNPGITDTLGEGGSNQFGTGTGTEGYGTADGTPAEEPAQSGGSFDAGGYYARVEANKVMPAQAARRNLTGTVSFIVTFDENGNFIDATMTSSSGYAILDNAAGRLVSQSGGIENTTGKSISLSIDVVYNFN</sequence>
<reference evidence="8" key="1">
    <citation type="submission" date="2019-11" db="EMBL/GenBank/DDBJ databases">
        <authorList>
            <person name="Feng L."/>
        </authorList>
    </citation>
    <scope>NUCLEOTIDE SEQUENCE</scope>
    <source>
        <strain evidence="8">VrattiLFYP33</strain>
    </source>
</reference>
<dbReference type="AlphaFoldDB" id="A0A6N3FBU4"/>
<dbReference type="InterPro" id="IPR037682">
    <property type="entry name" value="TonB_C"/>
</dbReference>
<name>A0A6N3FBU4_9FIRM</name>
<evidence type="ECO:0000256" key="5">
    <source>
        <dbReference type="SAM" id="MobiDB-lite"/>
    </source>
</evidence>
<proteinExistence type="predicted"/>
<dbReference type="NCBIfam" id="TIGR01352">
    <property type="entry name" value="tonB_Cterm"/>
    <property type="match status" value="1"/>
</dbReference>
<evidence type="ECO:0000256" key="4">
    <source>
        <dbReference type="ARBA" id="ARBA00023136"/>
    </source>
</evidence>
<accession>A0A6N3FBU4</accession>
<dbReference type="Pfam" id="PF03544">
    <property type="entry name" value="TonB_C"/>
    <property type="match status" value="1"/>
</dbReference>
<evidence type="ECO:0000256" key="3">
    <source>
        <dbReference type="ARBA" id="ARBA00022989"/>
    </source>
</evidence>
<evidence type="ECO:0000256" key="2">
    <source>
        <dbReference type="ARBA" id="ARBA00022692"/>
    </source>
</evidence>
<keyword evidence="2 6" id="KW-0812">Transmembrane</keyword>
<organism evidence="8">
    <name type="scientific">Veillonella ratti</name>
    <dbReference type="NCBI Taxonomy" id="103892"/>
    <lineage>
        <taxon>Bacteria</taxon>
        <taxon>Bacillati</taxon>
        <taxon>Bacillota</taxon>
        <taxon>Negativicutes</taxon>
        <taxon>Veillonellales</taxon>
        <taxon>Veillonellaceae</taxon>
        <taxon>Veillonella</taxon>
    </lineage>
</organism>
<dbReference type="GO" id="GO:0055085">
    <property type="term" value="P:transmembrane transport"/>
    <property type="evidence" value="ECO:0007669"/>
    <property type="project" value="InterPro"/>
</dbReference>
<keyword evidence="4 6" id="KW-0472">Membrane</keyword>
<protein>
    <submittedName>
        <fullName evidence="8">Gram-negative bacterial tonB protein</fullName>
    </submittedName>
</protein>
<gene>
    <name evidence="8" type="ORF">VRLFYP33_02253</name>
</gene>
<evidence type="ECO:0000256" key="1">
    <source>
        <dbReference type="ARBA" id="ARBA00004167"/>
    </source>
</evidence>
<dbReference type="GO" id="GO:0016020">
    <property type="term" value="C:membrane"/>
    <property type="evidence" value="ECO:0007669"/>
    <property type="project" value="UniProtKB-SubCell"/>
</dbReference>
<dbReference type="RefSeq" id="WP_021842478.1">
    <property type="nucleotide sequence ID" value="NZ_CACRUX010000098.1"/>
</dbReference>
<evidence type="ECO:0000259" key="7">
    <source>
        <dbReference type="PROSITE" id="PS52015"/>
    </source>
</evidence>
<feature type="transmembrane region" description="Helical" evidence="6">
    <location>
        <begin position="6"/>
        <end position="28"/>
    </location>
</feature>
<feature type="region of interest" description="Disordered" evidence="5">
    <location>
        <begin position="115"/>
        <end position="158"/>
    </location>
</feature>